<dbReference type="EMBL" id="JACIGM010000001">
    <property type="protein sequence ID" value="MBB4272870.1"/>
    <property type="molecule type" value="Genomic_DNA"/>
</dbReference>
<dbReference type="Proteomes" id="UP000533641">
    <property type="component" value="Unassembled WGS sequence"/>
</dbReference>
<proteinExistence type="predicted"/>
<reference evidence="1 2" key="1">
    <citation type="submission" date="2020-08" db="EMBL/GenBank/DDBJ databases">
        <title>Genomic Encyclopedia of Type Strains, Phase IV (KMG-V): Genome sequencing to study the core and pangenomes of soil and plant-associated prokaryotes.</title>
        <authorList>
            <person name="Whitman W."/>
        </authorList>
    </citation>
    <scope>NUCLEOTIDE SEQUENCE [LARGE SCALE GENOMIC DNA]</scope>
    <source>
        <strain evidence="1 2">SEMIA 402</strain>
    </source>
</reference>
<sequence>MTRVVSIFLPDLPTDRIRRADPSIPADQAIAVIARSGSKRWVSTRQPPASPTVVQSIG</sequence>
<protein>
    <submittedName>
        <fullName evidence="1">Uncharacterized protein</fullName>
    </submittedName>
</protein>
<gene>
    <name evidence="1" type="ORF">GGE12_000612</name>
</gene>
<comment type="caution">
    <text evidence="1">The sequence shown here is derived from an EMBL/GenBank/DDBJ whole genome shotgun (WGS) entry which is preliminary data.</text>
</comment>
<accession>A0A7W6WCL3</accession>
<evidence type="ECO:0000313" key="1">
    <source>
        <dbReference type="EMBL" id="MBB4272870.1"/>
    </source>
</evidence>
<evidence type="ECO:0000313" key="2">
    <source>
        <dbReference type="Proteomes" id="UP000533641"/>
    </source>
</evidence>
<organism evidence="1 2">
    <name type="scientific">Rhizobium mongolense</name>
    <dbReference type="NCBI Taxonomy" id="57676"/>
    <lineage>
        <taxon>Bacteria</taxon>
        <taxon>Pseudomonadati</taxon>
        <taxon>Pseudomonadota</taxon>
        <taxon>Alphaproteobacteria</taxon>
        <taxon>Hyphomicrobiales</taxon>
        <taxon>Rhizobiaceae</taxon>
        <taxon>Rhizobium/Agrobacterium group</taxon>
        <taxon>Rhizobium</taxon>
    </lineage>
</organism>
<name>A0A7W6WCL3_9HYPH</name>
<dbReference type="AlphaFoldDB" id="A0A7W6WCL3"/>